<evidence type="ECO:0000313" key="3">
    <source>
        <dbReference type="EMBL" id="KRX00191.1"/>
    </source>
</evidence>
<gene>
    <name evidence="3" type="ORF">PPERSA_10690</name>
</gene>
<feature type="compositionally biased region" description="Polar residues" evidence="1">
    <location>
        <begin position="379"/>
        <end position="392"/>
    </location>
</feature>
<protein>
    <submittedName>
        <fullName evidence="3">Homeodomain protein</fullName>
    </submittedName>
</protein>
<dbReference type="Pfam" id="PF01710">
    <property type="entry name" value="HTH_Tnp_IS630"/>
    <property type="match status" value="1"/>
</dbReference>
<feature type="compositionally biased region" description="Polar residues" evidence="1">
    <location>
        <begin position="246"/>
        <end position="256"/>
    </location>
</feature>
<dbReference type="Proteomes" id="UP000054937">
    <property type="component" value="Unassembled WGS sequence"/>
</dbReference>
<dbReference type="InterPro" id="IPR002622">
    <property type="entry name" value="Transposase_14"/>
</dbReference>
<evidence type="ECO:0000256" key="1">
    <source>
        <dbReference type="SAM" id="MobiDB-lite"/>
    </source>
</evidence>
<dbReference type="AlphaFoldDB" id="A0A0V0QDA1"/>
<dbReference type="InterPro" id="IPR009057">
    <property type="entry name" value="Homeodomain-like_sf"/>
</dbReference>
<proteinExistence type="predicted"/>
<evidence type="ECO:0000313" key="4">
    <source>
        <dbReference type="Proteomes" id="UP000054937"/>
    </source>
</evidence>
<feature type="region of interest" description="Disordered" evidence="1">
    <location>
        <begin position="189"/>
        <end position="219"/>
    </location>
</feature>
<feature type="compositionally biased region" description="Polar residues" evidence="1">
    <location>
        <begin position="331"/>
        <end position="344"/>
    </location>
</feature>
<dbReference type="GO" id="GO:0003677">
    <property type="term" value="F:DNA binding"/>
    <property type="evidence" value="ECO:0007669"/>
    <property type="project" value="UniProtKB-KW"/>
</dbReference>
<keyword evidence="4" id="KW-1185">Reference proteome</keyword>
<feature type="domain" description="Transposase Synechocystis PCC 6803" evidence="2">
    <location>
        <begin position="136"/>
        <end position="202"/>
    </location>
</feature>
<feature type="compositionally biased region" description="Low complexity" evidence="1">
    <location>
        <begin position="353"/>
        <end position="368"/>
    </location>
</feature>
<feature type="compositionally biased region" description="Polar residues" evidence="1">
    <location>
        <begin position="194"/>
        <end position="211"/>
    </location>
</feature>
<sequence length="392" mass="45778">MDLERLLALTQKQLFLFSQLYYTCQDLQQEYEKLSEKYNSYNLKDIQAQFLQMQGTIRQLDEDNFDVIQELKEIYDTEIQNAPIPVAETQGENNQVSNLSAEHFKKQKINGISLDKKNQKKDKNQLITMSANGYQSYDNEIKIKAMEMLEKGEKLQTISKQYNIPPATIYYWQTQGKVKTQNQLQKLNSKQNDITDQNLNTDNNSNGWQNEDMNDKDFQGMKQNGEQIENGQSDHKKEQIDPQNQNLNEKLNNPQIAQEKKKTQNTKNQKKTSKTNKNDKKQTKKGGKNGQKNQKDQKIIKKKIKKRSKTNNKPETGVHVDKKYDKYYKQTIRSKPNTEVQLQEENSDKNNSKNKNNNNKISNTVNKNIIEEDTLEIEQPNSQQNIQNGQEV</sequence>
<dbReference type="InParanoid" id="A0A0V0QDA1"/>
<dbReference type="SUPFAM" id="SSF46689">
    <property type="entry name" value="Homeodomain-like"/>
    <property type="match status" value="1"/>
</dbReference>
<dbReference type="EMBL" id="LDAU01000194">
    <property type="protein sequence ID" value="KRX00191.1"/>
    <property type="molecule type" value="Genomic_DNA"/>
</dbReference>
<keyword evidence="3" id="KW-0238">DNA-binding</keyword>
<organism evidence="3 4">
    <name type="scientific">Pseudocohnilembus persalinus</name>
    <name type="common">Ciliate</name>
    <dbReference type="NCBI Taxonomy" id="266149"/>
    <lineage>
        <taxon>Eukaryota</taxon>
        <taxon>Sar</taxon>
        <taxon>Alveolata</taxon>
        <taxon>Ciliophora</taxon>
        <taxon>Intramacronucleata</taxon>
        <taxon>Oligohymenophorea</taxon>
        <taxon>Scuticociliatia</taxon>
        <taxon>Philasterida</taxon>
        <taxon>Pseudocohnilembidae</taxon>
        <taxon>Pseudocohnilembus</taxon>
    </lineage>
</organism>
<reference evidence="3 4" key="1">
    <citation type="journal article" date="2015" name="Sci. Rep.">
        <title>Genome of the facultative scuticociliatosis pathogen Pseudocohnilembus persalinus provides insight into its virulence through horizontal gene transfer.</title>
        <authorList>
            <person name="Xiong J."/>
            <person name="Wang G."/>
            <person name="Cheng J."/>
            <person name="Tian M."/>
            <person name="Pan X."/>
            <person name="Warren A."/>
            <person name="Jiang C."/>
            <person name="Yuan D."/>
            <person name="Miao W."/>
        </authorList>
    </citation>
    <scope>NUCLEOTIDE SEQUENCE [LARGE SCALE GENOMIC DNA]</scope>
    <source>
        <strain evidence="3">36N120E</strain>
    </source>
</reference>
<keyword evidence="3" id="KW-0371">Homeobox</keyword>
<comment type="caution">
    <text evidence="3">The sequence shown here is derived from an EMBL/GenBank/DDBJ whole genome shotgun (WGS) entry which is preliminary data.</text>
</comment>
<name>A0A0V0QDA1_PSEPJ</name>
<feature type="compositionally biased region" description="Basic and acidic residues" evidence="1">
    <location>
        <begin position="316"/>
        <end position="328"/>
    </location>
</feature>
<accession>A0A0V0QDA1</accession>
<feature type="compositionally biased region" description="Basic residues" evidence="1">
    <location>
        <begin position="300"/>
        <end position="310"/>
    </location>
</feature>
<feature type="region of interest" description="Disordered" evidence="1">
    <location>
        <begin position="246"/>
        <end position="392"/>
    </location>
</feature>
<evidence type="ECO:0000259" key="2">
    <source>
        <dbReference type="Pfam" id="PF01710"/>
    </source>
</evidence>